<evidence type="ECO:0000256" key="4">
    <source>
        <dbReference type="ARBA" id="ARBA00022989"/>
    </source>
</evidence>
<feature type="transmembrane region" description="Helical" evidence="7">
    <location>
        <begin position="319"/>
        <end position="338"/>
    </location>
</feature>
<gene>
    <name evidence="9" type="ORF">AAF712_002276</name>
</gene>
<proteinExistence type="inferred from homology"/>
<keyword evidence="5 7" id="KW-0472">Membrane</keyword>
<feature type="transmembrane region" description="Helical" evidence="7">
    <location>
        <begin position="289"/>
        <end position="307"/>
    </location>
</feature>
<feature type="compositionally biased region" description="Basic and acidic residues" evidence="6">
    <location>
        <begin position="1"/>
        <end position="21"/>
    </location>
</feature>
<feature type="transmembrane region" description="Helical" evidence="7">
    <location>
        <begin position="123"/>
        <end position="144"/>
    </location>
</feature>
<keyword evidence="3 7" id="KW-0812">Transmembrane</keyword>
<dbReference type="Pfam" id="PF01490">
    <property type="entry name" value="Aa_trans"/>
    <property type="match status" value="1"/>
</dbReference>
<protein>
    <recommendedName>
        <fullName evidence="8">Amino acid transporter transmembrane domain-containing protein</fullName>
    </recommendedName>
</protein>
<feature type="transmembrane region" description="Helical" evidence="7">
    <location>
        <begin position="364"/>
        <end position="386"/>
    </location>
</feature>
<dbReference type="Proteomes" id="UP001437256">
    <property type="component" value="Unassembled WGS sequence"/>
</dbReference>
<keyword evidence="4 7" id="KW-1133">Transmembrane helix</keyword>
<evidence type="ECO:0000256" key="2">
    <source>
        <dbReference type="ARBA" id="ARBA00008066"/>
    </source>
</evidence>
<name>A0ABR3AA97_9AGAR</name>
<dbReference type="InterPro" id="IPR013057">
    <property type="entry name" value="AA_transpt_TM"/>
</dbReference>
<evidence type="ECO:0000313" key="10">
    <source>
        <dbReference type="Proteomes" id="UP001437256"/>
    </source>
</evidence>
<feature type="region of interest" description="Disordered" evidence="6">
    <location>
        <begin position="51"/>
        <end position="72"/>
    </location>
</feature>
<keyword evidence="10" id="KW-1185">Reference proteome</keyword>
<feature type="domain" description="Amino acid transporter transmembrane" evidence="8">
    <location>
        <begin position="89"/>
        <end position="454"/>
    </location>
</feature>
<evidence type="ECO:0000256" key="7">
    <source>
        <dbReference type="SAM" id="Phobius"/>
    </source>
</evidence>
<feature type="transmembrane region" description="Helical" evidence="7">
    <location>
        <begin position="500"/>
        <end position="525"/>
    </location>
</feature>
<dbReference type="PANTHER" id="PTHR22950:SF461">
    <property type="entry name" value="AMINO ACID TRANSPORTER TRANSMEMBRANE DOMAIN-CONTAINING PROTEIN"/>
    <property type="match status" value="1"/>
</dbReference>
<organism evidence="9 10">
    <name type="scientific">Marasmius tenuissimus</name>
    <dbReference type="NCBI Taxonomy" id="585030"/>
    <lineage>
        <taxon>Eukaryota</taxon>
        <taxon>Fungi</taxon>
        <taxon>Dikarya</taxon>
        <taxon>Basidiomycota</taxon>
        <taxon>Agaricomycotina</taxon>
        <taxon>Agaricomycetes</taxon>
        <taxon>Agaricomycetidae</taxon>
        <taxon>Agaricales</taxon>
        <taxon>Marasmiineae</taxon>
        <taxon>Marasmiaceae</taxon>
        <taxon>Marasmius</taxon>
    </lineage>
</organism>
<dbReference type="PANTHER" id="PTHR22950">
    <property type="entry name" value="AMINO ACID TRANSPORTER"/>
    <property type="match status" value="1"/>
</dbReference>
<feature type="transmembrane region" description="Helical" evidence="7">
    <location>
        <begin position="432"/>
        <end position="454"/>
    </location>
</feature>
<feature type="transmembrane region" description="Helical" evidence="7">
    <location>
        <begin position="204"/>
        <end position="223"/>
    </location>
</feature>
<feature type="region of interest" description="Disordered" evidence="6">
    <location>
        <begin position="1"/>
        <end position="38"/>
    </location>
</feature>
<evidence type="ECO:0000256" key="3">
    <source>
        <dbReference type="ARBA" id="ARBA00022692"/>
    </source>
</evidence>
<dbReference type="EMBL" id="JBBXMP010000006">
    <property type="protein sequence ID" value="KAL0070445.1"/>
    <property type="molecule type" value="Genomic_DNA"/>
</dbReference>
<evidence type="ECO:0000259" key="8">
    <source>
        <dbReference type="Pfam" id="PF01490"/>
    </source>
</evidence>
<sequence>MASNEKDPVVQQATDDKRESSSNEQPPDSSPILDREPTLRDYIHFAALTRSRESAGQGGPEESTRKSSILDRSGVEQGELDAARRALRTAGWVSIFYLITTDILGPFNAPFAFSQVGYVPGTVLYVVMGAMACYTGLILSNLFCKLDSHEYPVKTYADLGGRILGKWFKHACAALQSLQLIVNVGTICLSNGQAVEQIARSHRFCFSVAIIIWTIVGMIIGQIRTLKSYGWLANSAVWLNLTIIFTSMGFVAHSPPNFESAKAAFGVDQGPVMKSAFVSLPLFSKVNGIMNMVFAYGGAMIFPEFMAEMRRPMDFWKGMVCAQLLISTVYLLYGLYIYSFQGQFTLPLAYQGVSKQAWQDVGNVISVITGIIAAGLYGNIGIKLAYYQIVEGWLHGPPFMSRRGRFVWPLVVILYWALAFIVASAIPQVQTIAGLIAAICIMQFTYTFPPLLWLGYQIRIHAEGHNSTEASNGSDSSLTDPGDSYLSWSRWRRGFLGGKWYYNLFNLVLLLGSAAMACLGTRHLLNAVLLG</sequence>
<accession>A0ABR3AA97</accession>
<comment type="caution">
    <text evidence="9">The sequence shown here is derived from an EMBL/GenBank/DDBJ whole genome shotgun (WGS) entry which is preliminary data.</text>
</comment>
<feature type="transmembrane region" description="Helical" evidence="7">
    <location>
        <begin position="406"/>
        <end position="426"/>
    </location>
</feature>
<feature type="transmembrane region" description="Helical" evidence="7">
    <location>
        <begin position="90"/>
        <end position="111"/>
    </location>
</feature>
<evidence type="ECO:0000256" key="1">
    <source>
        <dbReference type="ARBA" id="ARBA00004141"/>
    </source>
</evidence>
<evidence type="ECO:0000313" key="9">
    <source>
        <dbReference type="EMBL" id="KAL0070445.1"/>
    </source>
</evidence>
<evidence type="ECO:0000256" key="5">
    <source>
        <dbReference type="ARBA" id="ARBA00023136"/>
    </source>
</evidence>
<comment type="subcellular location">
    <subcellularLocation>
        <location evidence="1">Membrane</location>
        <topology evidence="1">Multi-pass membrane protein</topology>
    </subcellularLocation>
</comment>
<comment type="similarity">
    <text evidence="2">Belongs to the amino acid/polyamine transporter 2 family.</text>
</comment>
<reference evidence="9 10" key="1">
    <citation type="submission" date="2024-05" db="EMBL/GenBank/DDBJ databases">
        <title>A draft genome resource for the thread blight pathogen Marasmius tenuissimus strain MS-2.</title>
        <authorList>
            <person name="Yulfo-Soto G.E."/>
            <person name="Baruah I.K."/>
            <person name="Amoako-Attah I."/>
            <person name="Bukari Y."/>
            <person name="Meinhardt L.W."/>
            <person name="Bailey B.A."/>
            <person name="Cohen S.P."/>
        </authorList>
    </citation>
    <scope>NUCLEOTIDE SEQUENCE [LARGE SCALE GENOMIC DNA]</scope>
    <source>
        <strain evidence="9 10">MS-2</strain>
    </source>
</reference>
<evidence type="ECO:0000256" key="6">
    <source>
        <dbReference type="SAM" id="MobiDB-lite"/>
    </source>
</evidence>